<protein>
    <submittedName>
        <fullName evidence="2">Uncharacterized protein</fullName>
    </submittedName>
</protein>
<keyword evidence="1" id="KW-0812">Transmembrane</keyword>
<dbReference type="EMBL" id="SMKX01000182">
    <property type="protein sequence ID" value="TDD46106.1"/>
    <property type="molecule type" value="Genomic_DNA"/>
</dbReference>
<reference evidence="2 3" key="1">
    <citation type="submission" date="2019-03" db="EMBL/GenBank/DDBJ databases">
        <title>Draft genome sequences of novel Actinobacteria.</title>
        <authorList>
            <person name="Sahin N."/>
            <person name="Ay H."/>
            <person name="Saygin H."/>
        </authorList>
    </citation>
    <scope>NUCLEOTIDE SEQUENCE [LARGE SCALE GENOMIC DNA]</scope>
    <source>
        <strain evidence="2 3">JCM 13523</strain>
    </source>
</reference>
<accession>A0A4R4YMB4</accession>
<gene>
    <name evidence="2" type="ORF">E1263_37220</name>
</gene>
<keyword evidence="1" id="KW-0472">Membrane</keyword>
<keyword evidence="1" id="KW-1133">Transmembrane helix</keyword>
<evidence type="ECO:0000256" key="1">
    <source>
        <dbReference type="SAM" id="Phobius"/>
    </source>
</evidence>
<feature type="transmembrane region" description="Helical" evidence="1">
    <location>
        <begin position="36"/>
        <end position="57"/>
    </location>
</feature>
<proteinExistence type="predicted"/>
<dbReference type="OrthoDB" id="3831558at2"/>
<evidence type="ECO:0000313" key="2">
    <source>
        <dbReference type="EMBL" id="TDD46106.1"/>
    </source>
</evidence>
<evidence type="ECO:0000313" key="3">
    <source>
        <dbReference type="Proteomes" id="UP000295124"/>
    </source>
</evidence>
<organism evidence="2 3">
    <name type="scientific">Kribbella antibiotica</name>
    <dbReference type="NCBI Taxonomy" id="190195"/>
    <lineage>
        <taxon>Bacteria</taxon>
        <taxon>Bacillati</taxon>
        <taxon>Actinomycetota</taxon>
        <taxon>Actinomycetes</taxon>
        <taxon>Propionibacteriales</taxon>
        <taxon>Kribbellaceae</taxon>
        <taxon>Kribbella</taxon>
    </lineage>
</organism>
<keyword evidence="3" id="KW-1185">Reference proteome</keyword>
<dbReference type="Proteomes" id="UP000295124">
    <property type="component" value="Unassembled WGS sequence"/>
</dbReference>
<dbReference type="AlphaFoldDB" id="A0A4R4YMB4"/>
<dbReference type="RefSeq" id="WP_132176217.1">
    <property type="nucleotide sequence ID" value="NZ_SMKX01000182.1"/>
</dbReference>
<name>A0A4R4YMB4_9ACTN</name>
<sequence>MPKLTDDQLGDLLRETFADHVDDLQILPEATKRRRFVPVLVAAAATVAVLGGGSIYATQRPAHEAPPVAGSPIGSVAAAVADDDVQIWSVVTAQVVEQKVPQTPRAAVFWPDAQISDGQRGEITETLSQSVQVSWVSPKPRHSPPLTQESTAYSSCLKLSSPIVFLGKVIDKGSYREVRVGISEACDRKESALYRLEKKNEVWTIVSRSAVTQTIS</sequence>
<comment type="caution">
    <text evidence="2">The sequence shown here is derived from an EMBL/GenBank/DDBJ whole genome shotgun (WGS) entry which is preliminary data.</text>
</comment>